<dbReference type="RefSeq" id="WP_086901699.1">
    <property type="nucleotide sequence ID" value="NZ_CP021358.1"/>
</dbReference>
<accession>A0A240USU2</accession>
<dbReference type="PANTHER" id="PTHR43840:SF15">
    <property type="entry name" value="MITOCHONDRIAL METAL TRANSPORTER 1-RELATED"/>
    <property type="match status" value="1"/>
</dbReference>
<keyword evidence="8" id="KW-1185">Reference proteome</keyword>
<dbReference type="Proteomes" id="UP000194457">
    <property type="component" value="Chromosome"/>
</dbReference>
<protein>
    <submittedName>
        <fullName evidence="7">Cation efflux family transporter</fullName>
    </submittedName>
</protein>
<evidence type="ECO:0000256" key="2">
    <source>
        <dbReference type="ARBA" id="ARBA00022448"/>
    </source>
</evidence>
<evidence type="ECO:0000256" key="5">
    <source>
        <dbReference type="ARBA" id="ARBA00023136"/>
    </source>
</evidence>
<dbReference type="InterPro" id="IPR027469">
    <property type="entry name" value="Cation_efflux_TMD_sf"/>
</dbReference>
<dbReference type="InterPro" id="IPR050291">
    <property type="entry name" value="CDF_Transporter"/>
</dbReference>
<proteinExistence type="predicted"/>
<dbReference type="AlphaFoldDB" id="A0A240USU2"/>
<dbReference type="PANTHER" id="PTHR43840">
    <property type="entry name" value="MITOCHONDRIAL METAL TRANSPORTER 1-RELATED"/>
    <property type="match status" value="1"/>
</dbReference>
<dbReference type="SUPFAM" id="SSF161111">
    <property type="entry name" value="Cation efflux protein transmembrane domain-like"/>
    <property type="match status" value="1"/>
</dbReference>
<keyword evidence="2" id="KW-0813">Transport</keyword>
<dbReference type="GO" id="GO:0015341">
    <property type="term" value="F:zinc efflux antiporter activity"/>
    <property type="evidence" value="ECO:0007669"/>
    <property type="project" value="TreeGrafter"/>
</dbReference>
<evidence type="ECO:0000256" key="4">
    <source>
        <dbReference type="ARBA" id="ARBA00022989"/>
    </source>
</evidence>
<keyword evidence="4" id="KW-1133">Transmembrane helix</keyword>
<name>A0A240USU2_9GAMM</name>
<evidence type="ECO:0000259" key="6">
    <source>
        <dbReference type="Pfam" id="PF01545"/>
    </source>
</evidence>
<keyword evidence="5" id="KW-0472">Membrane</keyword>
<dbReference type="GO" id="GO:0015093">
    <property type="term" value="F:ferrous iron transmembrane transporter activity"/>
    <property type="evidence" value="ECO:0007669"/>
    <property type="project" value="TreeGrafter"/>
</dbReference>
<dbReference type="GO" id="GO:0006882">
    <property type="term" value="P:intracellular zinc ion homeostasis"/>
    <property type="evidence" value="ECO:0007669"/>
    <property type="project" value="TreeGrafter"/>
</dbReference>
<dbReference type="GO" id="GO:0015086">
    <property type="term" value="F:cadmium ion transmembrane transporter activity"/>
    <property type="evidence" value="ECO:0007669"/>
    <property type="project" value="TreeGrafter"/>
</dbReference>
<evidence type="ECO:0000256" key="1">
    <source>
        <dbReference type="ARBA" id="ARBA00004141"/>
    </source>
</evidence>
<dbReference type="OrthoDB" id="2388015at2"/>
<dbReference type="EMBL" id="CP021358">
    <property type="protein sequence ID" value="ART64577.1"/>
    <property type="molecule type" value="Genomic_DNA"/>
</dbReference>
<organism evidence="7 8">
    <name type="scientific">Kushneria marisflavi</name>
    <dbReference type="NCBI Taxonomy" id="157779"/>
    <lineage>
        <taxon>Bacteria</taxon>
        <taxon>Pseudomonadati</taxon>
        <taxon>Pseudomonadota</taxon>
        <taxon>Gammaproteobacteria</taxon>
        <taxon>Oceanospirillales</taxon>
        <taxon>Halomonadaceae</taxon>
        <taxon>Kushneria</taxon>
    </lineage>
</organism>
<keyword evidence="3" id="KW-0812">Transmembrane</keyword>
<evidence type="ECO:0000313" key="8">
    <source>
        <dbReference type="Proteomes" id="UP000194457"/>
    </source>
</evidence>
<evidence type="ECO:0000313" key="7">
    <source>
        <dbReference type="EMBL" id="ART64577.1"/>
    </source>
</evidence>
<dbReference type="Gene3D" id="1.20.1510.10">
    <property type="entry name" value="Cation efflux protein transmembrane domain"/>
    <property type="match status" value="1"/>
</dbReference>
<dbReference type="Pfam" id="PF01545">
    <property type="entry name" value="Cation_efflux"/>
    <property type="match status" value="1"/>
</dbReference>
<comment type="subcellular location">
    <subcellularLocation>
        <location evidence="1">Membrane</location>
        <topology evidence="1">Multi-pass membrane protein</topology>
    </subcellularLocation>
</comment>
<reference evidence="7 8" key="1">
    <citation type="submission" date="2017-05" db="EMBL/GenBank/DDBJ databases">
        <authorList>
            <person name="Song R."/>
            <person name="Chenine A.L."/>
            <person name="Ruprecht R.M."/>
        </authorList>
    </citation>
    <scope>NUCLEOTIDE SEQUENCE [LARGE SCALE GENOMIC DNA]</scope>
    <source>
        <strain evidence="7">SW32</strain>
    </source>
</reference>
<sequence length="301" mass="33279">MDARLEQQTLKRSIAATLCVSLLGIAFGLLSGSESILFDGMFSAIDSVMSALSLFVARLAMRETSNRFQHGFWHLEPLVAALNGGILTLLCLYAFLNAIQGIIKGGHSLAFGPALGYAVVVAVICLVMYRMERRVNARIDSVFIRIDAQSWLMAGLITLALIVAFALSLVLERTAWVIYTPYVDVVLLAILTLCFLPVPIGIVIRAMKEVLLMAPRELDQQVHAVMESVMKREGLRYYYSHVARTGRGNFIEIHILTTPEFAAHAGVATLDDVRTQIGAALSIAPEQRWFTVCFTADERWM</sequence>
<evidence type="ECO:0000256" key="3">
    <source>
        <dbReference type="ARBA" id="ARBA00022692"/>
    </source>
</evidence>
<dbReference type="InterPro" id="IPR058533">
    <property type="entry name" value="Cation_efflux_TM"/>
</dbReference>
<dbReference type="GO" id="GO:0005886">
    <property type="term" value="C:plasma membrane"/>
    <property type="evidence" value="ECO:0007669"/>
    <property type="project" value="TreeGrafter"/>
</dbReference>
<gene>
    <name evidence="7" type="ORF">B9H00_04475</name>
</gene>
<feature type="domain" description="Cation efflux protein transmembrane" evidence="6">
    <location>
        <begin position="11"/>
        <end position="191"/>
    </location>
</feature>
<dbReference type="KEGG" id="kma:B9H00_04475"/>